<dbReference type="PANTHER" id="PTHR36454">
    <property type="entry name" value="LMO2823 PROTEIN"/>
    <property type="match status" value="1"/>
</dbReference>
<feature type="compositionally biased region" description="Basic and acidic residues" evidence="1">
    <location>
        <begin position="34"/>
        <end position="53"/>
    </location>
</feature>
<gene>
    <name evidence="2" type="ORF">GHK86_03855</name>
</gene>
<sequence length="488" mass="52974">PQGGGVLGHRRPRVVGEEHDLLPRVAQPLHRTGRARDRCSGQPDHAVHVEHPGHGRRVSQTPPAPAFPLLRQQPLAERLPGLYAGVVPRFEPFSGLRFSPNRISSLEDVVCPPYDVISDEERERLLARSPANIVRLELPRAEDGDDPYLAAAKLLDAWRDGGILHRDREPAFYAYRMTYTDEFGTPRSTVGVIGALGLEPPGTGILPHEETTPKARTDRLELLRATRANLSPIWGLSPTTGLTELLDSSLHPRPSEHVTCEDGVCHELWPITDRHQIDDIAHAVGSEPVLIADGHHRYETALAFQAEEQAGSGPRPGDHDLVMTLVVELAEDELAVGAIHRLLDGLPDGFDLAGALAPWFDLQPTGPVDAGIGKRMAEAESLAVVTAGGVWLARPKPETTAAATHDLDSSRLDVALAGLPAHRVAFQHGWDLCDAAVRGGHAQAAVLLRPAKVDQIAAIARGGVRMPPKTTFFWPKPRTGMVVRELID</sequence>
<evidence type="ECO:0000313" key="2">
    <source>
        <dbReference type="EMBL" id="MST31861.1"/>
    </source>
</evidence>
<name>A0ABW9QQD0_9ACTN</name>
<evidence type="ECO:0000313" key="3">
    <source>
        <dbReference type="Proteomes" id="UP000437736"/>
    </source>
</evidence>
<feature type="non-terminal residue" evidence="2">
    <location>
        <position position="1"/>
    </location>
</feature>
<reference evidence="2 3" key="1">
    <citation type="submission" date="2019-11" db="EMBL/GenBank/DDBJ databases">
        <title>Acidiferrimicrobium australis gen. nov., sp. nov., an acidophilic and obligately heterotrophic, member of the Actinobacteria that catalyses dissimilatory oxido- reduction of iron isolated from metal-rich acidic water in Chile.</title>
        <authorList>
            <person name="Gonzalez D."/>
            <person name="Huber K."/>
            <person name="Hedrich S."/>
            <person name="Rojas-Villalobos C."/>
            <person name="Quatrini R."/>
            <person name="Dinamarca M.A."/>
            <person name="Schwarz A."/>
            <person name="Canales C."/>
            <person name="Nancucheo I."/>
        </authorList>
    </citation>
    <scope>NUCLEOTIDE SEQUENCE [LARGE SCALE GENOMIC DNA]</scope>
    <source>
        <strain evidence="2 3">USS-CCA1</strain>
    </source>
</reference>
<proteinExistence type="predicted"/>
<organism evidence="2 3">
    <name type="scientific">Acidiferrimicrobium australe</name>
    <dbReference type="NCBI Taxonomy" id="2664430"/>
    <lineage>
        <taxon>Bacteria</taxon>
        <taxon>Bacillati</taxon>
        <taxon>Actinomycetota</taxon>
        <taxon>Acidimicrobiia</taxon>
        <taxon>Acidimicrobiales</taxon>
        <taxon>Acidimicrobiaceae</taxon>
        <taxon>Acidiferrimicrobium</taxon>
    </lineage>
</organism>
<feature type="region of interest" description="Disordered" evidence="1">
    <location>
        <begin position="30"/>
        <end position="66"/>
    </location>
</feature>
<dbReference type="Proteomes" id="UP000437736">
    <property type="component" value="Unassembled WGS sequence"/>
</dbReference>
<dbReference type="Pfam" id="PF06245">
    <property type="entry name" value="DUF1015"/>
    <property type="match status" value="1"/>
</dbReference>
<accession>A0ABW9QQD0</accession>
<evidence type="ECO:0000256" key="1">
    <source>
        <dbReference type="SAM" id="MobiDB-lite"/>
    </source>
</evidence>
<dbReference type="InterPro" id="IPR008323">
    <property type="entry name" value="UCP033563"/>
</dbReference>
<comment type="caution">
    <text evidence="2">The sequence shown here is derived from an EMBL/GenBank/DDBJ whole genome shotgun (WGS) entry which is preliminary data.</text>
</comment>
<dbReference type="EMBL" id="WJHE01000156">
    <property type="protein sequence ID" value="MST31861.1"/>
    <property type="molecule type" value="Genomic_DNA"/>
</dbReference>
<dbReference type="PANTHER" id="PTHR36454:SF1">
    <property type="entry name" value="DUF1015 DOMAIN-CONTAINING PROTEIN"/>
    <property type="match status" value="1"/>
</dbReference>
<keyword evidence="3" id="KW-1185">Reference proteome</keyword>
<protein>
    <submittedName>
        <fullName evidence="2">DUF1015 family protein</fullName>
    </submittedName>
</protein>